<comment type="caution">
    <text evidence="2">The sequence shown here is derived from an EMBL/GenBank/DDBJ whole genome shotgun (WGS) entry which is preliminary data.</text>
</comment>
<evidence type="ECO:0000313" key="2">
    <source>
        <dbReference type="EMBL" id="KAG8474180.1"/>
    </source>
</evidence>
<evidence type="ECO:0000313" key="3">
    <source>
        <dbReference type="Proteomes" id="UP000701853"/>
    </source>
</evidence>
<organism evidence="2 3">
    <name type="scientific">Gossypium anomalum</name>
    <dbReference type="NCBI Taxonomy" id="47600"/>
    <lineage>
        <taxon>Eukaryota</taxon>
        <taxon>Viridiplantae</taxon>
        <taxon>Streptophyta</taxon>
        <taxon>Embryophyta</taxon>
        <taxon>Tracheophyta</taxon>
        <taxon>Spermatophyta</taxon>
        <taxon>Magnoliopsida</taxon>
        <taxon>eudicotyledons</taxon>
        <taxon>Gunneridae</taxon>
        <taxon>Pentapetalae</taxon>
        <taxon>rosids</taxon>
        <taxon>malvids</taxon>
        <taxon>Malvales</taxon>
        <taxon>Malvaceae</taxon>
        <taxon>Malvoideae</taxon>
        <taxon>Gossypium</taxon>
    </lineage>
</organism>
<evidence type="ECO:0000256" key="1">
    <source>
        <dbReference type="SAM" id="MobiDB-lite"/>
    </source>
</evidence>
<name>A0A8J5YAV3_9ROSI</name>
<dbReference type="OrthoDB" id="998778at2759"/>
<keyword evidence="3" id="KW-1185">Reference proteome</keyword>
<accession>A0A8J5YAV3</accession>
<reference evidence="2 3" key="1">
    <citation type="journal article" date="2021" name="bioRxiv">
        <title>The Gossypium anomalum genome as a resource for cotton improvement and evolutionary analysis of hybrid incompatibility.</title>
        <authorList>
            <person name="Grover C.E."/>
            <person name="Yuan D."/>
            <person name="Arick M.A."/>
            <person name="Miller E.R."/>
            <person name="Hu G."/>
            <person name="Peterson D.G."/>
            <person name="Wendel J.F."/>
            <person name="Udall J.A."/>
        </authorList>
    </citation>
    <scope>NUCLEOTIDE SEQUENCE [LARGE SCALE GENOMIC DNA]</scope>
    <source>
        <strain evidence="2">JFW-Udall</strain>
        <tissue evidence="2">Leaf</tissue>
    </source>
</reference>
<gene>
    <name evidence="2" type="ORF">CXB51_034062</name>
</gene>
<dbReference type="AlphaFoldDB" id="A0A8J5YAV3"/>
<feature type="compositionally biased region" description="Polar residues" evidence="1">
    <location>
        <begin position="1"/>
        <end position="12"/>
    </location>
</feature>
<sequence>MVGPNPSVSNNGVGRATNKVRLRTELPSDTNDPTVDGNGQKVQESEVPKASYKSTLLCASQALTQNTLLEEEFVLMDGDVTTVVVEGVPSITYSNRSILNYPAMVVGLFNGSERNQIGDWPNYWSGSEIGCPHGLCSQGTLRMTGGFHYGHGSKSCIGVQSALPEKEDGGREEVSSQEWLRTVVRTTLMVARDLLCLERLREMNKIM</sequence>
<protein>
    <submittedName>
        <fullName evidence="2">Uncharacterized protein</fullName>
    </submittedName>
</protein>
<proteinExistence type="predicted"/>
<dbReference type="Proteomes" id="UP000701853">
    <property type="component" value="Chromosome 12"/>
</dbReference>
<dbReference type="EMBL" id="JAHUZN010000012">
    <property type="protein sequence ID" value="KAG8474180.1"/>
    <property type="molecule type" value="Genomic_DNA"/>
</dbReference>
<feature type="region of interest" description="Disordered" evidence="1">
    <location>
        <begin position="1"/>
        <end position="46"/>
    </location>
</feature>